<keyword evidence="4 11" id="KW-0328">Glycosyltransferase</keyword>
<keyword evidence="11" id="KW-0464">Manganese</keyword>
<evidence type="ECO:0000256" key="10">
    <source>
        <dbReference type="ARBA" id="ARBA00023136"/>
    </source>
</evidence>
<evidence type="ECO:0000256" key="4">
    <source>
        <dbReference type="ARBA" id="ARBA00022676"/>
    </source>
</evidence>
<evidence type="ECO:0000313" key="13">
    <source>
        <dbReference type="Proteomes" id="UP001465755"/>
    </source>
</evidence>
<keyword evidence="10" id="KW-0472">Membrane</keyword>
<dbReference type="Proteomes" id="UP001465755">
    <property type="component" value="Unassembled WGS sequence"/>
</dbReference>
<accession>A0AAW1P3J1</accession>
<dbReference type="InterPro" id="IPR002659">
    <property type="entry name" value="Glyco_trans_31"/>
</dbReference>
<dbReference type="EC" id="2.4.1.-" evidence="11"/>
<reference evidence="12 13" key="1">
    <citation type="journal article" date="2024" name="Nat. Commun.">
        <title>Phylogenomics reveals the evolutionary origins of lichenization in chlorophyte algae.</title>
        <authorList>
            <person name="Puginier C."/>
            <person name="Libourel C."/>
            <person name="Otte J."/>
            <person name="Skaloud P."/>
            <person name="Haon M."/>
            <person name="Grisel S."/>
            <person name="Petersen M."/>
            <person name="Berrin J.G."/>
            <person name="Delaux P.M."/>
            <person name="Dal Grande F."/>
            <person name="Keller J."/>
        </authorList>
    </citation>
    <scope>NUCLEOTIDE SEQUENCE [LARGE SCALE GENOMIC DNA]</scope>
    <source>
        <strain evidence="12 13">SAG 2036</strain>
    </source>
</reference>
<proteinExistence type="inferred from homology"/>
<name>A0AAW1P3J1_9CHLO</name>
<comment type="subcellular location">
    <subcellularLocation>
        <location evidence="1 11">Golgi apparatus membrane</location>
        <topology evidence="1 11">Single-pass type II membrane protein</topology>
    </subcellularLocation>
</comment>
<dbReference type="PANTHER" id="PTHR11214">
    <property type="entry name" value="BETA-1,3-N-ACETYLGLUCOSAMINYLTRANSFERASE"/>
    <property type="match status" value="1"/>
</dbReference>
<organism evidence="12 13">
    <name type="scientific">Symbiochloris irregularis</name>
    <dbReference type="NCBI Taxonomy" id="706552"/>
    <lineage>
        <taxon>Eukaryota</taxon>
        <taxon>Viridiplantae</taxon>
        <taxon>Chlorophyta</taxon>
        <taxon>core chlorophytes</taxon>
        <taxon>Trebouxiophyceae</taxon>
        <taxon>Trebouxiales</taxon>
        <taxon>Trebouxiaceae</taxon>
        <taxon>Symbiochloris</taxon>
    </lineage>
</organism>
<evidence type="ECO:0000256" key="5">
    <source>
        <dbReference type="ARBA" id="ARBA00022679"/>
    </source>
</evidence>
<keyword evidence="5" id="KW-0808">Transferase</keyword>
<evidence type="ECO:0000256" key="9">
    <source>
        <dbReference type="ARBA" id="ARBA00023034"/>
    </source>
</evidence>
<keyword evidence="6" id="KW-0812">Transmembrane</keyword>
<evidence type="ECO:0000256" key="2">
    <source>
        <dbReference type="ARBA" id="ARBA00004922"/>
    </source>
</evidence>
<evidence type="ECO:0000256" key="1">
    <source>
        <dbReference type="ARBA" id="ARBA00004323"/>
    </source>
</evidence>
<comment type="pathway">
    <text evidence="2">Protein modification; protein glycosylation.</text>
</comment>
<evidence type="ECO:0000313" key="12">
    <source>
        <dbReference type="EMBL" id="KAK9803488.1"/>
    </source>
</evidence>
<dbReference type="EMBL" id="JALJOQ010000059">
    <property type="protein sequence ID" value="KAK9803488.1"/>
    <property type="molecule type" value="Genomic_DNA"/>
</dbReference>
<comment type="caution">
    <text evidence="12">The sequence shown here is derived from an EMBL/GenBank/DDBJ whole genome shotgun (WGS) entry which is preliminary data.</text>
</comment>
<dbReference type="Pfam" id="PF01762">
    <property type="entry name" value="Galactosyl_T"/>
    <property type="match status" value="1"/>
</dbReference>
<dbReference type="AlphaFoldDB" id="A0AAW1P3J1"/>
<dbReference type="GO" id="GO:0008378">
    <property type="term" value="F:galactosyltransferase activity"/>
    <property type="evidence" value="ECO:0007669"/>
    <property type="project" value="TreeGrafter"/>
</dbReference>
<keyword evidence="13" id="KW-1185">Reference proteome</keyword>
<comment type="cofactor">
    <cofactor evidence="11">
        <name>Mn(2+)</name>
        <dbReference type="ChEBI" id="CHEBI:29035"/>
    </cofactor>
</comment>
<keyword evidence="7" id="KW-0735">Signal-anchor</keyword>
<dbReference type="PANTHER" id="PTHR11214:SF85">
    <property type="entry name" value="BETA-1,3-GALACTOSYLTRANSFERASE 12-RELATED"/>
    <property type="match status" value="1"/>
</dbReference>
<evidence type="ECO:0000256" key="8">
    <source>
        <dbReference type="ARBA" id="ARBA00022989"/>
    </source>
</evidence>
<keyword evidence="8" id="KW-1133">Transmembrane helix</keyword>
<evidence type="ECO:0000256" key="7">
    <source>
        <dbReference type="ARBA" id="ARBA00022968"/>
    </source>
</evidence>
<gene>
    <name evidence="12" type="ORF">WJX73_007726</name>
</gene>
<comment type="similarity">
    <text evidence="3 11">Belongs to the glycosyltransferase 31 family.</text>
</comment>
<keyword evidence="9 11" id="KW-0333">Golgi apparatus</keyword>
<evidence type="ECO:0000256" key="11">
    <source>
        <dbReference type="RuleBase" id="RU363063"/>
    </source>
</evidence>
<protein>
    <recommendedName>
        <fullName evidence="11">Hexosyltransferase</fullName>
        <ecNumber evidence="11">2.4.1.-</ecNumber>
    </recommendedName>
</protein>
<sequence>MLRGNSLLIGLILGILAATLLLLSVLTQRAHEANDGHDFRAESLPVALGPSRQQVAAVVGVQTGFSRPDATTQYNYDLRRQALRSTWFPASQQALDRYFQDTGLVLRFVIGHSNSQEQERALDAEAAEFGGFLRLSLQEGYSSLTDKTLEFLRTASRQYDARYIVKVDDDVFLRVDRLPHAFRQWDEIHADYIGCMKTGQIMKDARYRWHEPQHEVLGSATYFTHTWGSFYILSGRIAGVLATIQPGTLRYFANEDVTVGSWMLALNSTHMDDRRMCMPHCTPASIGVFDMPQCAGLCNPVESMPKLYTSPDCSDPAVHAGTPELPRIAPIFKFQRQKW</sequence>
<dbReference type="GO" id="GO:0000139">
    <property type="term" value="C:Golgi membrane"/>
    <property type="evidence" value="ECO:0007669"/>
    <property type="project" value="UniProtKB-SubCell"/>
</dbReference>
<dbReference type="Gene3D" id="3.90.550.50">
    <property type="match status" value="1"/>
</dbReference>
<evidence type="ECO:0000256" key="3">
    <source>
        <dbReference type="ARBA" id="ARBA00008661"/>
    </source>
</evidence>
<evidence type="ECO:0000256" key="6">
    <source>
        <dbReference type="ARBA" id="ARBA00022692"/>
    </source>
</evidence>